<gene>
    <name evidence="2" type="ORF">H1R20_g12399</name>
</gene>
<dbReference type="InterPro" id="IPR051209">
    <property type="entry name" value="FAD-bind_Monooxygenase_sf"/>
</dbReference>
<keyword evidence="3" id="KW-1185">Reference proteome</keyword>
<evidence type="ECO:0000313" key="3">
    <source>
        <dbReference type="Proteomes" id="UP001140091"/>
    </source>
</evidence>
<accession>A0A9W8J2L0</accession>
<protein>
    <recommendedName>
        <fullName evidence="4">FAD/NAD(P)-binding domain-containing protein</fullName>
    </recommendedName>
</protein>
<dbReference type="OrthoDB" id="74360at2759"/>
<evidence type="ECO:0000313" key="2">
    <source>
        <dbReference type="EMBL" id="KAJ2924688.1"/>
    </source>
</evidence>
<dbReference type="EMBL" id="JANBPK010001209">
    <property type="protein sequence ID" value="KAJ2924688.1"/>
    <property type="molecule type" value="Genomic_DNA"/>
</dbReference>
<dbReference type="Proteomes" id="UP001140091">
    <property type="component" value="Unassembled WGS sequence"/>
</dbReference>
<dbReference type="SUPFAM" id="SSF51905">
    <property type="entry name" value="FAD/NAD(P)-binding domain"/>
    <property type="match status" value="1"/>
</dbReference>
<comment type="caution">
    <text evidence="2">The sequence shown here is derived from an EMBL/GenBank/DDBJ whole genome shotgun (WGS) entry which is preliminary data.</text>
</comment>
<name>A0A9W8J2L0_9AGAR</name>
<organism evidence="2 3">
    <name type="scientific">Candolleomyces eurysporus</name>
    <dbReference type="NCBI Taxonomy" id="2828524"/>
    <lineage>
        <taxon>Eukaryota</taxon>
        <taxon>Fungi</taxon>
        <taxon>Dikarya</taxon>
        <taxon>Basidiomycota</taxon>
        <taxon>Agaricomycotina</taxon>
        <taxon>Agaricomycetes</taxon>
        <taxon>Agaricomycetidae</taxon>
        <taxon>Agaricales</taxon>
        <taxon>Agaricineae</taxon>
        <taxon>Psathyrellaceae</taxon>
        <taxon>Candolleomyces</taxon>
    </lineage>
</organism>
<dbReference type="Gene3D" id="3.50.50.60">
    <property type="entry name" value="FAD/NAD(P)-binding domain"/>
    <property type="match status" value="1"/>
</dbReference>
<dbReference type="PANTHER" id="PTHR42877">
    <property type="entry name" value="L-ORNITHINE N(5)-MONOOXYGENASE-RELATED"/>
    <property type="match status" value="1"/>
</dbReference>
<feature type="non-terminal residue" evidence="2">
    <location>
        <position position="1"/>
    </location>
</feature>
<dbReference type="InterPro" id="IPR036188">
    <property type="entry name" value="FAD/NAD-bd_sf"/>
</dbReference>
<evidence type="ECO:0000256" key="1">
    <source>
        <dbReference type="ARBA" id="ARBA00010139"/>
    </source>
</evidence>
<reference evidence="2" key="1">
    <citation type="submission" date="2022-06" db="EMBL/GenBank/DDBJ databases">
        <title>Genome Sequence of Candolleomyces eurysporus.</title>
        <authorList>
            <person name="Buettner E."/>
        </authorList>
    </citation>
    <scope>NUCLEOTIDE SEQUENCE</scope>
    <source>
        <strain evidence="2">VTCC 930004</strain>
    </source>
</reference>
<proteinExistence type="inferred from homology"/>
<dbReference type="AlphaFoldDB" id="A0A9W8J2L0"/>
<evidence type="ECO:0008006" key="4">
    <source>
        <dbReference type="Google" id="ProtNLM"/>
    </source>
</evidence>
<comment type="similarity">
    <text evidence="1">Belongs to the FAD-binding monooxygenase family.</text>
</comment>
<dbReference type="PANTHER" id="PTHR42877:SF5">
    <property type="entry name" value="L-ORNITHINE N(5)-MONOOXYGENASE-RELATED"/>
    <property type="match status" value="1"/>
</dbReference>
<sequence>MGCKRLIFNSGYLEAMHRPNLKMDFDGIESIVEDGIVTKKNGEHIPFDVMIFATGYAADTYPVPIYGSDGKSIQEFFEEDGAKAYLGTSVPNFPNFFLLWGPNTVTGHTSAIFTSECQTNYSLQLAAPILDGRIKSIDVKRKVFDEYNEKIQSRFEGSVMTQCTSWYRAGKVGLAFASGGGSSGPILMTTLPLDRKAPLFKTSVQLH</sequence>